<dbReference type="EMBL" id="AOUO01000017">
    <property type="protein sequence ID" value="EOD70357.1"/>
    <property type="molecule type" value="Genomic_DNA"/>
</dbReference>
<organism evidence="1 2">
    <name type="scientific">Amycolatopsis vancoresmycina DSM 44592</name>
    <dbReference type="NCBI Taxonomy" id="1292037"/>
    <lineage>
        <taxon>Bacteria</taxon>
        <taxon>Bacillati</taxon>
        <taxon>Actinomycetota</taxon>
        <taxon>Actinomycetes</taxon>
        <taxon>Pseudonocardiales</taxon>
        <taxon>Pseudonocardiaceae</taxon>
        <taxon>Amycolatopsis</taxon>
    </lineage>
</organism>
<evidence type="ECO:0000313" key="1">
    <source>
        <dbReference type="EMBL" id="EOD70357.1"/>
    </source>
</evidence>
<evidence type="ECO:0000313" key="2">
    <source>
        <dbReference type="Proteomes" id="UP000014139"/>
    </source>
</evidence>
<dbReference type="Proteomes" id="UP000014139">
    <property type="component" value="Unassembled WGS sequence"/>
</dbReference>
<accession>R1GGG3</accession>
<dbReference type="PATRIC" id="fig|1292037.4.peg.302"/>
<proteinExistence type="predicted"/>
<gene>
    <name evidence="1" type="ORF">H480_01537</name>
</gene>
<reference evidence="1 2" key="1">
    <citation type="submission" date="2013-02" db="EMBL/GenBank/DDBJ databases">
        <title>Draft genome sequence of Amycolatopsis vancoresmycina strain DSM 44592T.</title>
        <authorList>
            <person name="Kumar S."/>
            <person name="Kaur N."/>
            <person name="Kaur C."/>
            <person name="Raghava G.P.S."/>
            <person name="Mayilraj S."/>
        </authorList>
    </citation>
    <scope>NUCLEOTIDE SEQUENCE [LARGE SCALE GENOMIC DNA]</scope>
    <source>
        <strain evidence="1 2">DSM 44592</strain>
    </source>
</reference>
<comment type="caution">
    <text evidence="1">The sequence shown here is derived from an EMBL/GenBank/DDBJ whole genome shotgun (WGS) entry which is preliminary data.</text>
</comment>
<sequence length="77" mass="8068">MVWTVDTTGTQVAVTTGVTTDQNGRLVGVLAIGDGPSAVLDRQGNGSVQVSVNALQTLLDVEELQALAERAHRRGPR</sequence>
<protein>
    <submittedName>
        <fullName evidence="1">Uncharacterized protein</fullName>
    </submittedName>
</protein>
<keyword evidence="2" id="KW-1185">Reference proteome</keyword>
<dbReference type="AlphaFoldDB" id="R1GGG3"/>
<name>R1GGG3_9PSEU</name>